<comment type="caution">
    <text evidence="1">The sequence shown here is derived from an EMBL/GenBank/DDBJ whole genome shotgun (WGS) entry which is preliminary data.</text>
</comment>
<keyword evidence="2" id="KW-1185">Reference proteome</keyword>
<evidence type="ECO:0000313" key="1">
    <source>
        <dbReference type="EMBL" id="MBO0952956.1"/>
    </source>
</evidence>
<dbReference type="EMBL" id="JAFMYW010000016">
    <property type="protein sequence ID" value="MBO0952956.1"/>
    <property type="molecule type" value="Genomic_DNA"/>
</dbReference>
<evidence type="ECO:0000313" key="2">
    <source>
        <dbReference type="Proteomes" id="UP000664628"/>
    </source>
</evidence>
<proteinExistence type="predicted"/>
<accession>A0ABS3JSH6</accession>
<dbReference type="RefSeq" id="WP_207332907.1">
    <property type="nucleotide sequence ID" value="NZ_JAFMYW010000016.1"/>
</dbReference>
<dbReference type="Proteomes" id="UP000664628">
    <property type="component" value="Unassembled WGS sequence"/>
</dbReference>
<sequence>MKPAPLPFGHRSGSNQQLYYDFYARYAPKLWSIILLADLPSLQAEVVLANTLIKAWQQQDTYPLTSPYMLSHLIGLAYREGLPTERAQVLLRARLTLFTRSQVQK</sequence>
<organism evidence="1 2">
    <name type="scientific">Fibrella forsythiae</name>
    <dbReference type="NCBI Taxonomy" id="2817061"/>
    <lineage>
        <taxon>Bacteria</taxon>
        <taxon>Pseudomonadati</taxon>
        <taxon>Bacteroidota</taxon>
        <taxon>Cytophagia</taxon>
        <taxon>Cytophagales</taxon>
        <taxon>Spirosomataceae</taxon>
        <taxon>Fibrella</taxon>
    </lineage>
</organism>
<protein>
    <submittedName>
        <fullName evidence="1">Uncharacterized protein</fullName>
    </submittedName>
</protein>
<reference evidence="1 2" key="1">
    <citation type="submission" date="2021-03" db="EMBL/GenBank/DDBJ databases">
        <title>Fibrella sp. HMF5405 genome sequencing and assembly.</title>
        <authorList>
            <person name="Kang H."/>
            <person name="Kim H."/>
            <person name="Bae S."/>
            <person name="Joh K."/>
        </authorList>
    </citation>
    <scope>NUCLEOTIDE SEQUENCE [LARGE SCALE GENOMIC DNA]</scope>
    <source>
        <strain evidence="1 2">HMF5405</strain>
    </source>
</reference>
<gene>
    <name evidence="1" type="ORF">J2I46_30565</name>
</gene>
<name>A0ABS3JSH6_9BACT</name>